<organism evidence="1 2">
    <name type="scientific">Actinomadura alba</name>
    <dbReference type="NCBI Taxonomy" id="406431"/>
    <lineage>
        <taxon>Bacteria</taxon>
        <taxon>Bacillati</taxon>
        <taxon>Actinomycetota</taxon>
        <taxon>Actinomycetes</taxon>
        <taxon>Streptosporangiales</taxon>
        <taxon>Thermomonosporaceae</taxon>
        <taxon>Actinomadura</taxon>
    </lineage>
</organism>
<protein>
    <submittedName>
        <fullName evidence="1">Uncharacterized protein</fullName>
    </submittedName>
</protein>
<accession>A0ABR7LJT9</accession>
<dbReference type="RefSeq" id="WP_187242038.1">
    <property type="nucleotide sequence ID" value="NZ_BAAAOK010000017.1"/>
</dbReference>
<comment type="caution">
    <text evidence="1">The sequence shown here is derived from an EMBL/GenBank/DDBJ whole genome shotgun (WGS) entry which is preliminary data.</text>
</comment>
<evidence type="ECO:0000313" key="1">
    <source>
        <dbReference type="EMBL" id="MBC6465015.1"/>
    </source>
</evidence>
<proteinExistence type="predicted"/>
<keyword evidence="2" id="KW-1185">Reference proteome</keyword>
<gene>
    <name evidence="1" type="ORF">HKK74_05830</name>
</gene>
<evidence type="ECO:0000313" key="2">
    <source>
        <dbReference type="Proteomes" id="UP000805614"/>
    </source>
</evidence>
<dbReference type="Proteomes" id="UP000805614">
    <property type="component" value="Unassembled WGS sequence"/>
</dbReference>
<name>A0ABR7LJT9_9ACTN</name>
<dbReference type="EMBL" id="JABVEC010000003">
    <property type="protein sequence ID" value="MBC6465015.1"/>
    <property type="molecule type" value="Genomic_DNA"/>
</dbReference>
<sequence length="69" mass="7558">MGELSHMIEQRLNDAYESLRTAHADGDLSLVDARQAEIEDLYRIAAVHGIEPSRCERPGAADRVAGPGR</sequence>
<reference evidence="1 2" key="1">
    <citation type="submission" date="2020-06" db="EMBL/GenBank/DDBJ databases">
        <title>Actinomadura xiongansis sp. nov., isolated from soil of Baiyangdian.</title>
        <authorList>
            <person name="Zhang X."/>
        </authorList>
    </citation>
    <scope>NUCLEOTIDE SEQUENCE [LARGE SCALE GENOMIC DNA]</scope>
    <source>
        <strain evidence="1 2">HBUM206468</strain>
    </source>
</reference>